<proteinExistence type="predicted"/>
<comment type="caution">
    <text evidence="2">The sequence shown here is derived from an EMBL/GenBank/DDBJ whole genome shotgun (WGS) entry which is preliminary data.</text>
</comment>
<evidence type="ECO:0000256" key="1">
    <source>
        <dbReference type="SAM" id="MobiDB-lite"/>
    </source>
</evidence>
<name>A0AAD3NRT3_CRYJA</name>
<accession>A0AAD3NRT3</accession>
<dbReference type="Proteomes" id="UP001234787">
    <property type="component" value="Unassembled WGS sequence"/>
</dbReference>
<evidence type="ECO:0000313" key="3">
    <source>
        <dbReference type="Proteomes" id="UP001234787"/>
    </source>
</evidence>
<keyword evidence="3" id="KW-1185">Reference proteome</keyword>
<dbReference type="AlphaFoldDB" id="A0AAD3NRT3"/>
<feature type="region of interest" description="Disordered" evidence="1">
    <location>
        <begin position="245"/>
        <end position="268"/>
    </location>
</feature>
<sequence>MVHREWGSRVGGGTGWRVSRPTTIERGDQERVEASVETEVEPNTYPVPSPDPYPLDKTDKARKSLWGWAGALSTLEVEAPSTTEQDQNAPNEEREEPVTANETERERAAISSTQPNLEVESTKAAEEELERRTVSPTIELARQSPPATIAGGEPEESTNNSSRVLASVSATTSDGPNSQLGVKNNLELFKALEKRWKEIYGDQTPQEIEERAHRILADPGIEGGLNTCSKLPSTRRPGLASLLEEVSNGSEVSRPSGAGGPSTAIVQK</sequence>
<feature type="region of interest" description="Disordered" evidence="1">
    <location>
        <begin position="1"/>
        <end position="58"/>
    </location>
</feature>
<feature type="compositionally biased region" description="Polar residues" evidence="1">
    <location>
        <begin position="80"/>
        <end position="90"/>
    </location>
</feature>
<feature type="compositionally biased region" description="Basic and acidic residues" evidence="1">
    <location>
        <begin position="120"/>
        <end position="133"/>
    </location>
</feature>
<dbReference type="EMBL" id="BSEH01000022">
    <property type="protein sequence ID" value="GLJ56472.1"/>
    <property type="molecule type" value="Genomic_DNA"/>
</dbReference>
<reference evidence="2" key="1">
    <citation type="submission" date="2022-12" db="EMBL/GenBank/DDBJ databases">
        <title>Chromosome-Level Genome Assembly of Japanese Cedar (Cryptomeriajaponica D. Don).</title>
        <authorList>
            <person name="Fujino T."/>
            <person name="Yamaguchi K."/>
            <person name="Yokoyama T."/>
            <person name="Hamanaka T."/>
            <person name="Harazono Y."/>
            <person name="Kamada H."/>
            <person name="Kobayashi W."/>
            <person name="Ujino-Ihara T."/>
            <person name="Uchiyama K."/>
            <person name="Matsumoto A."/>
            <person name="Izuno A."/>
            <person name="Tsumura Y."/>
            <person name="Toyoda A."/>
            <person name="Shigenobu S."/>
            <person name="Moriguchi Y."/>
            <person name="Ueno S."/>
            <person name="Kasahara M."/>
        </authorList>
    </citation>
    <scope>NUCLEOTIDE SEQUENCE</scope>
</reference>
<feature type="compositionally biased region" description="Basic and acidic residues" evidence="1">
    <location>
        <begin position="23"/>
        <end position="34"/>
    </location>
</feature>
<protein>
    <submittedName>
        <fullName evidence="2">Uncharacterized protein</fullName>
    </submittedName>
</protein>
<organism evidence="2 3">
    <name type="scientific">Cryptomeria japonica</name>
    <name type="common">Japanese cedar</name>
    <name type="synonym">Cupressus japonica</name>
    <dbReference type="NCBI Taxonomy" id="3369"/>
    <lineage>
        <taxon>Eukaryota</taxon>
        <taxon>Viridiplantae</taxon>
        <taxon>Streptophyta</taxon>
        <taxon>Embryophyta</taxon>
        <taxon>Tracheophyta</taxon>
        <taxon>Spermatophyta</taxon>
        <taxon>Pinopsida</taxon>
        <taxon>Pinidae</taxon>
        <taxon>Conifers II</taxon>
        <taxon>Cupressales</taxon>
        <taxon>Cupressaceae</taxon>
        <taxon>Cryptomeria</taxon>
    </lineage>
</organism>
<gene>
    <name evidence="2" type="ORF">SUGI_1225410</name>
</gene>
<feature type="region of interest" description="Disordered" evidence="1">
    <location>
        <begin position="74"/>
        <end position="183"/>
    </location>
</feature>
<evidence type="ECO:0000313" key="2">
    <source>
        <dbReference type="EMBL" id="GLJ56472.1"/>
    </source>
</evidence>
<feature type="compositionally biased region" description="Polar residues" evidence="1">
    <location>
        <begin position="157"/>
        <end position="182"/>
    </location>
</feature>